<dbReference type="EMBL" id="CP002691">
    <property type="protein sequence ID" value="AEE49584.1"/>
    <property type="molecule type" value="Genomic_DNA"/>
</dbReference>
<dbReference type="HOGENOM" id="CLU_3136306_0_0_10"/>
<keyword evidence="2" id="KW-1185">Reference proteome</keyword>
<dbReference type="KEGG" id="hhy:Halhy_1695"/>
<proteinExistence type="predicted"/>
<dbReference type="Proteomes" id="UP000008461">
    <property type="component" value="Chromosome"/>
</dbReference>
<name>F4L1S5_HALH1</name>
<accession>F4L1S5</accession>
<sequence>MQNRILDMVQNIKTAKCKLAQLVLNMEMKLKDCENGLLWFLNQNIQALI</sequence>
<reference evidence="1 2" key="1">
    <citation type="journal article" date="2011" name="Stand. Genomic Sci.">
        <title>Complete genome sequence of Haliscomenobacter hydrossis type strain (O).</title>
        <authorList>
            <consortium name="US DOE Joint Genome Institute (JGI-PGF)"/>
            <person name="Daligault H."/>
            <person name="Lapidus A."/>
            <person name="Zeytun A."/>
            <person name="Nolan M."/>
            <person name="Lucas S."/>
            <person name="Del Rio T.G."/>
            <person name="Tice H."/>
            <person name="Cheng J.F."/>
            <person name="Tapia R."/>
            <person name="Han C."/>
            <person name="Goodwin L."/>
            <person name="Pitluck S."/>
            <person name="Liolios K."/>
            <person name="Pagani I."/>
            <person name="Ivanova N."/>
            <person name="Huntemann M."/>
            <person name="Mavromatis K."/>
            <person name="Mikhailova N."/>
            <person name="Pati A."/>
            <person name="Chen A."/>
            <person name="Palaniappan K."/>
            <person name="Land M."/>
            <person name="Hauser L."/>
            <person name="Brambilla E.M."/>
            <person name="Rohde M."/>
            <person name="Verbarg S."/>
            <person name="Goker M."/>
            <person name="Bristow J."/>
            <person name="Eisen J.A."/>
            <person name="Markowitz V."/>
            <person name="Hugenholtz P."/>
            <person name="Kyrpides N.C."/>
            <person name="Klenk H.P."/>
            <person name="Woyke T."/>
        </authorList>
    </citation>
    <scope>NUCLEOTIDE SEQUENCE [LARGE SCALE GENOMIC DNA]</scope>
    <source>
        <strain evidence="2">ATCC 27775 / DSM 1100 / LMG 10767 / O</strain>
    </source>
</reference>
<protein>
    <submittedName>
        <fullName evidence="1">Uncharacterized protein</fullName>
    </submittedName>
</protein>
<dbReference type="STRING" id="760192.Halhy_1695"/>
<gene>
    <name evidence="1" type="ordered locus">Halhy_1695</name>
</gene>
<dbReference type="AlphaFoldDB" id="F4L1S5"/>
<evidence type="ECO:0000313" key="1">
    <source>
        <dbReference type="EMBL" id="AEE49584.1"/>
    </source>
</evidence>
<reference key="2">
    <citation type="submission" date="2011-04" db="EMBL/GenBank/DDBJ databases">
        <title>Complete sequence of chromosome of Haliscomenobacter hydrossis DSM 1100.</title>
        <authorList>
            <consortium name="US DOE Joint Genome Institute (JGI-PGF)"/>
            <person name="Lucas S."/>
            <person name="Han J."/>
            <person name="Lapidus A."/>
            <person name="Bruce D."/>
            <person name="Goodwin L."/>
            <person name="Pitluck S."/>
            <person name="Peters L."/>
            <person name="Kyrpides N."/>
            <person name="Mavromatis K."/>
            <person name="Ivanova N."/>
            <person name="Ovchinnikova G."/>
            <person name="Pagani I."/>
            <person name="Daligault H."/>
            <person name="Detter J.C."/>
            <person name="Han C."/>
            <person name="Land M."/>
            <person name="Hauser L."/>
            <person name="Markowitz V."/>
            <person name="Cheng J.-F."/>
            <person name="Hugenholtz P."/>
            <person name="Woyke T."/>
            <person name="Wu D."/>
            <person name="Verbarg S."/>
            <person name="Frueling A."/>
            <person name="Brambilla E."/>
            <person name="Klenk H.-P."/>
            <person name="Eisen J.A."/>
        </authorList>
    </citation>
    <scope>NUCLEOTIDE SEQUENCE</scope>
    <source>
        <strain>DSM 1100</strain>
    </source>
</reference>
<evidence type="ECO:0000313" key="2">
    <source>
        <dbReference type="Proteomes" id="UP000008461"/>
    </source>
</evidence>
<organism evidence="1 2">
    <name type="scientific">Haliscomenobacter hydrossis (strain ATCC 27775 / DSM 1100 / LMG 10767 / O)</name>
    <dbReference type="NCBI Taxonomy" id="760192"/>
    <lineage>
        <taxon>Bacteria</taxon>
        <taxon>Pseudomonadati</taxon>
        <taxon>Bacteroidota</taxon>
        <taxon>Saprospiria</taxon>
        <taxon>Saprospirales</taxon>
        <taxon>Haliscomenobacteraceae</taxon>
        <taxon>Haliscomenobacter</taxon>
    </lineage>
</organism>